<evidence type="ECO:0000313" key="2">
    <source>
        <dbReference type="EMBL" id="KNC78704.1"/>
    </source>
</evidence>
<sequence length="178" mass="20705">MSAHNFLTLRGAKARDPMKWTTCIQQTIRRYGSRVQTMIGQHHWPKFGNENVEEHLTMTRDYIKFTYDQSVRLLNLGFGMEEISETIEMPKSMDSYFNIRGHYGHLKHNSKEVYQFYVGWWDGNPAGFQRLPPVERAQQFVADMGGIEAVIERGQWHHDNGIYRWFAESMTGGQISGG</sequence>
<dbReference type="OrthoDB" id="449487at2759"/>
<dbReference type="eggNOG" id="ENOG502RJJX">
    <property type="taxonomic scope" value="Eukaryota"/>
</dbReference>
<proteinExistence type="predicted"/>
<organism evidence="2 3">
    <name type="scientific">Sphaeroforma arctica JP610</name>
    <dbReference type="NCBI Taxonomy" id="667725"/>
    <lineage>
        <taxon>Eukaryota</taxon>
        <taxon>Ichthyosporea</taxon>
        <taxon>Ichthyophonida</taxon>
        <taxon>Sphaeroforma</taxon>
    </lineage>
</organism>
<dbReference type="Proteomes" id="UP000054560">
    <property type="component" value="Unassembled WGS sequence"/>
</dbReference>
<accession>A0A0L0FPR5</accession>
<protein>
    <recommendedName>
        <fullName evidence="1">Alkyl sulfatase dimerisation domain-containing protein</fullName>
    </recommendedName>
</protein>
<evidence type="ECO:0000259" key="1">
    <source>
        <dbReference type="Pfam" id="PF14863"/>
    </source>
</evidence>
<dbReference type="Pfam" id="PF14863">
    <property type="entry name" value="Alkyl_sulf_dimr"/>
    <property type="match status" value="1"/>
</dbReference>
<dbReference type="GO" id="GO:0046983">
    <property type="term" value="F:protein dimerization activity"/>
    <property type="evidence" value="ECO:0007669"/>
    <property type="project" value="InterPro"/>
</dbReference>
<dbReference type="PANTHER" id="PTHR43223">
    <property type="entry name" value="ALKYL/ARYL-SULFATASE"/>
    <property type="match status" value="1"/>
</dbReference>
<dbReference type="InterPro" id="IPR036866">
    <property type="entry name" value="RibonucZ/Hydroxyglut_hydro"/>
</dbReference>
<dbReference type="AlphaFoldDB" id="A0A0L0FPR5"/>
<feature type="domain" description="Alkyl sulfatase dimerisation" evidence="1">
    <location>
        <begin position="80"/>
        <end position="168"/>
    </location>
</feature>
<dbReference type="Gene3D" id="3.60.15.30">
    <property type="entry name" value="Metallo-beta-lactamase domain"/>
    <property type="match status" value="1"/>
</dbReference>
<dbReference type="GeneID" id="25909380"/>
<keyword evidence="3" id="KW-1185">Reference proteome</keyword>
<dbReference type="RefSeq" id="XP_014152606.1">
    <property type="nucleotide sequence ID" value="XM_014297131.1"/>
</dbReference>
<dbReference type="InterPro" id="IPR052195">
    <property type="entry name" value="Bact_Alkyl/Aryl-Sulfatase"/>
</dbReference>
<dbReference type="EMBL" id="KQ242439">
    <property type="protein sequence ID" value="KNC78704.1"/>
    <property type="molecule type" value="Genomic_DNA"/>
</dbReference>
<dbReference type="InterPro" id="IPR029228">
    <property type="entry name" value="Alkyl_sulf_dimr"/>
</dbReference>
<gene>
    <name evidence="2" type="ORF">SARC_08876</name>
</gene>
<evidence type="ECO:0000313" key="3">
    <source>
        <dbReference type="Proteomes" id="UP000054560"/>
    </source>
</evidence>
<dbReference type="PANTHER" id="PTHR43223:SF2">
    <property type="entry name" value="METALLO-BETA-LACTAMASE DOMAIN-CONTAINING PROTEIN"/>
    <property type="match status" value="1"/>
</dbReference>
<dbReference type="STRING" id="667725.A0A0L0FPR5"/>
<dbReference type="InterPro" id="IPR038536">
    <property type="entry name" value="Alkyl/aryl-sulf_dimr_sf"/>
</dbReference>
<reference evidence="2 3" key="1">
    <citation type="submission" date="2011-02" db="EMBL/GenBank/DDBJ databases">
        <title>The Genome Sequence of Sphaeroforma arctica JP610.</title>
        <authorList>
            <consortium name="The Broad Institute Genome Sequencing Platform"/>
            <person name="Russ C."/>
            <person name="Cuomo C."/>
            <person name="Young S.K."/>
            <person name="Zeng Q."/>
            <person name="Gargeya S."/>
            <person name="Alvarado L."/>
            <person name="Berlin A."/>
            <person name="Chapman S.B."/>
            <person name="Chen Z."/>
            <person name="Freedman E."/>
            <person name="Gellesch M."/>
            <person name="Goldberg J."/>
            <person name="Griggs A."/>
            <person name="Gujja S."/>
            <person name="Heilman E."/>
            <person name="Heiman D."/>
            <person name="Howarth C."/>
            <person name="Mehta T."/>
            <person name="Neiman D."/>
            <person name="Pearson M."/>
            <person name="Roberts A."/>
            <person name="Saif S."/>
            <person name="Shea T."/>
            <person name="Shenoy N."/>
            <person name="Sisk P."/>
            <person name="Stolte C."/>
            <person name="Sykes S."/>
            <person name="White J."/>
            <person name="Yandava C."/>
            <person name="Burger G."/>
            <person name="Gray M.W."/>
            <person name="Holland P.W.H."/>
            <person name="King N."/>
            <person name="Lang F.B.F."/>
            <person name="Roger A.J."/>
            <person name="Ruiz-Trillo I."/>
            <person name="Haas B."/>
            <person name="Nusbaum C."/>
            <person name="Birren B."/>
        </authorList>
    </citation>
    <scope>NUCLEOTIDE SEQUENCE [LARGE SCALE GENOMIC DNA]</scope>
    <source>
        <strain evidence="2 3">JP610</strain>
    </source>
</reference>
<name>A0A0L0FPR5_9EUKA</name>
<dbReference type="SUPFAM" id="SSF56281">
    <property type="entry name" value="Metallo-hydrolase/oxidoreductase"/>
    <property type="match status" value="1"/>
</dbReference>
<dbReference type="Gene3D" id="1.25.40.880">
    <property type="entry name" value="Alkyl sulfatase, dimerisation domain"/>
    <property type="match status" value="1"/>
</dbReference>